<dbReference type="AlphaFoldDB" id="A0A3B3YLV2"/>
<dbReference type="Ensembl" id="ENSPMET00000018419.1">
    <property type="protein sequence ID" value="ENSPMEP00000028349.1"/>
    <property type="gene ID" value="ENSPMEG00000013381.1"/>
</dbReference>
<dbReference type="SUPFAM" id="SSF53098">
    <property type="entry name" value="Ribonuclease H-like"/>
    <property type="match status" value="1"/>
</dbReference>
<keyword evidence="3" id="KW-1185">Reference proteome</keyword>
<feature type="domain" description="DUF4371" evidence="1">
    <location>
        <begin position="267"/>
        <end position="386"/>
    </location>
</feature>
<proteinExistence type="predicted"/>
<dbReference type="PANTHER" id="PTHR45749:SF37">
    <property type="entry name" value="OS05G0311600 PROTEIN"/>
    <property type="match status" value="1"/>
</dbReference>
<dbReference type="Proteomes" id="UP000261480">
    <property type="component" value="Unplaced"/>
</dbReference>
<dbReference type="Pfam" id="PF14291">
    <property type="entry name" value="DUF4371"/>
    <property type="match status" value="1"/>
</dbReference>
<sequence>SRVESSLKDLLEQMMKPEQQITDTNQRVSDTEDQLLHHDRVLRYMLQREANLSAKCEDLELRPSRSPPATGDTQTADVENLSLECFPTDQASFVENIQDANIKRYILKMGPCRPKFPFPTDINNRSFSESYYTSTNKVGMKFPRSWMCYSPKLDCCYCEPCWLFANRNAAYYNSAWVNGIRDWKHLSAKVEKHESTQIHLGACIVYEQWKLNSTMHAEMEKNVRNRIVNVTLTLTSCNLPFRGHREVLGQGSAGNLLSIIELLARYDPIQDEIIYIMSQHVKAARINEINEALFYSIIIDTTQDMSKIDQLSQVYRYVTIIENDQDTAIGLQINEVFWGFEAFKGSSASELGNQILDSIEKNAIDLSKCRRQGYDGAANMSGAYSGVQERITEKEPLACYVHCAAHNLNLALNDSVKNVPGVKRFYDTVENLYNFFGHSIKRLALLSEFLTREHEALFALSHRYGNITKALVKISLTSDKKEERNEASALKNAIGKFSFIFLVNMQTKILECINAASQLLQAKDTDILKFRKKFDEAKSATLALAAKWGNSRLTETESNFRVHVLNTCLDIVIQQLSHRFTSLNRTVNIFEPVQPNTLLQAGDEELYQAAKWLSEHYRRDFAPSSPAQLLCRTSFRDQIAKQKSVVDLAKMLIVSHPAVTSTFTEVCAFLLFLTLPVSVASSERSFSKLKIIKNYLRNPKTINHIHESHYYTAHLWRRYKKVACRNFMWHTMMA</sequence>
<reference evidence="2" key="1">
    <citation type="submission" date="2025-08" db="UniProtKB">
        <authorList>
            <consortium name="Ensembl"/>
        </authorList>
    </citation>
    <scope>IDENTIFICATION</scope>
</reference>
<dbReference type="InterPro" id="IPR012337">
    <property type="entry name" value="RNaseH-like_sf"/>
</dbReference>
<evidence type="ECO:0000313" key="3">
    <source>
        <dbReference type="Proteomes" id="UP000261480"/>
    </source>
</evidence>
<protein>
    <recommendedName>
        <fullName evidence="1">DUF4371 domain-containing protein</fullName>
    </recommendedName>
</protein>
<evidence type="ECO:0000313" key="2">
    <source>
        <dbReference type="Ensembl" id="ENSPMEP00000028349.1"/>
    </source>
</evidence>
<dbReference type="InterPro" id="IPR025398">
    <property type="entry name" value="DUF4371"/>
</dbReference>
<accession>A0A3B3YLV2</accession>
<dbReference type="STRING" id="48701.ENSPMEP00000028349"/>
<name>A0A3B3YLV2_9TELE</name>
<dbReference type="PANTHER" id="PTHR45749">
    <property type="match status" value="1"/>
</dbReference>
<evidence type="ECO:0000259" key="1">
    <source>
        <dbReference type="Pfam" id="PF14291"/>
    </source>
</evidence>
<reference evidence="2" key="2">
    <citation type="submission" date="2025-09" db="UniProtKB">
        <authorList>
            <consortium name="Ensembl"/>
        </authorList>
    </citation>
    <scope>IDENTIFICATION</scope>
</reference>
<organism evidence="2 3">
    <name type="scientific">Poecilia mexicana</name>
    <dbReference type="NCBI Taxonomy" id="48701"/>
    <lineage>
        <taxon>Eukaryota</taxon>
        <taxon>Metazoa</taxon>
        <taxon>Chordata</taxon>
        <taxon>Craniata</taxon>
        <taxon>Vertebrata</taxon>
        <taxon>Euteleostomi</taxon>
        <taxon>Actinopterygii</taxon>
        <taxon>Neopterygii</taxon>
        <taxon>Teleostei</taxon>
        <taxon>Neoteleostei</taxon>
        <taxon>Acanthomorphata</taxon>
        <taxon>Ovalentaria</taxon>
        <taxon>Atherinomorphae</taxon>
        <taxon>Cyprinodontiformes</taxon>
        <taxon>Poeciliidae</taxon>
        <taxon>Poeciliinae</taxon>
        <taxon>Poecilia</taxon>
    </lineage>
</organism>